<gene>
    <name evidence="7" type="primary">LOC104721572</name>
</gene>
<dbReference type="Proteomes" id="UP000694864">
    <property type="component" value="Chromosome 2"/>
</dbReference>
<dbReference type="Pfam" id="PF04548">
    <property type="entry name" value="AIG1"/>
    <property type="match status" value="1"/>
</dbReference>
<dbReference type="PANTHER" id="PTHR10903:SF122">
    <property type="entry name" value="IMMUNE-ASSOCIATED NUCLEOTIDE-BINDING PROTEIN 11-RELATED"/>
    <property type="match status" value="1"/>
</dbReference>
<sequence>MGGGLVADDFKPGQDACASDLLLKPARTLVLLGCSGNGKSATGNSILGREAFESKGSAAAVTKECELKTTKRPNGQIINVIDTPGLFSLFPSNESTIREILKCFRLAKEGINALLMVFSLRGRLTEEENSVLSVLKVLFGDDIVDYMIVVFTNEDSLTDNNETLDGYLKESSRFKEILAACNNRVVLFDNRAKTGKRKKAKKVQRLLDLVEEVVRKNNKKPFLFDLSHKTMEAEVEEKQKKIKAMKGHYTEEEKSNWKEEEENSPHHQFSQRVKKVEETRSWLKEKLNEEKTARREAETRAREEIRMLREKLQQAEKKLEKQEGGCIVL</sequence>
<dbReference type="Gene3D" id="3.40.50.300">
    <property type="entry name" value="P-loop containing nucleotide triphosphate hydrolases"/>
    <property type="match status" value="1"/>
</dbReference>
<organism evidence="6 7">
    <name type="scientific">Camelina sativa</name>
    <name type="common">False flax</name>
    <name type="synonym">Myagrum sativum</name>
    <dbReference type="NCBI Taxonomy" id="90675"/>
    <lineage>
        <taxon>Eukaryota</taxon>
        <taxon>Viridiplantae</taxon>
        <taxon>Streptophyta</taxon>
        <taxon>Embryophyta</taxon>
        <taxon>Tracheophyta</taxon>
        <taxon>Spermatophyta</taxon>
        <taxon>Magnoliopsida</taxon>
        <taxon>eudicotyledons</taxon>
        <taxon>Gunneridae</taxon>
        <taxon>Pentapetalae</taxon>
        <taxon>rosids</taxon>
        <taxon>malvids</taxon>
        <taxon>Brassicales</taxon>
        <taxon>Brassicaceae</taxon>
        <taxon>Camelineae</taxon>
        <taxon>Camelina</taxon>
    </lineage>
</organism>
<proteinExistence type="predicted"/>
<dbReference type="SUPFAM" id="SSF52540">
    <property type="entry name" value="P-loop containing nucleoside triphosphate hydrolases"/>
    <property type="match status" value="1"/>
</dbReference>
<dbReference type="InterPro" id="IPR006703">
    <property type="entry name" value="G_AIG1"/>
</dbReference>
<keyword evidence="6" id="KW-1185">Reference proteome</keyword>
<dbReference type="InterPro" id="IPR027417">
    <property type="entry name" value="P-loop_NTPase"/>
</dbReference>
<dbReference type="GeneID" id="104721572"/>
<dbReference type="PROSITE" id="PS51720">
    <property type="entry name" value="G_AIG1"/>
    <property type="match status" value="1"/>
</dbReference>
<evidence type="ECO:0000313" key="6">
    <source>
        <dbReference type="Proteomes" id="UP000694864"/>
    </source>
</evidence>
<name>A0ABM0U9G3_CAMSA</name>
<evidence type="ECO:0000256" key="4">
    <source>
        <dbReference type="SAM" id="MobiDB-lite"/>
    </source>
</evidence>
<keyword evidence="1" id="KW-0547">Nucleotide-binding</keyword>
<accession>A0ABM0U9G3</accession>
<feature type="region of interest" description="Disordered" evidence="4">
    <location>
        <begin position="246"/>
        <end position="275"/>
    </location>
</feature>
<feature type="coiled-coil region" evidence="3">
    <location>
        <begin position="298"/>
        <end position="325"/>
    </location>
</feature>
<dbReference type="RefSeq" id="XP_010437891.1">
    <property type="nucleotide sequence ID" value="XM_010439589.2"/>
</dbReference>
<evidence type="ECO:0000313" key="7">
    <source>
        <dbReference type="RefSeq" id="XP_010437891.1"/>
    </source>
</evidence>
<protein>
    <submittedName>
        <fullName evidence="7">Immune-associated nucleotide-binding protein 8</fullName>
    </submittedName>
</protein>
<evidence type="ECO:0000256" key="2">
    <source>
        <dbReference type="ARBA" id="ARBA00023134"/>
    </source>
</evidence>
<keyword evidence="2" id="KW-0342">GTP-binding</keyword>
<evidence type="ECO:0000259" key="5">
    <source>
        <dbReference type="PROSITE" id="PS51720"/>
    </source>
</evidence>
<keyword evidence="3" id="KW-0175">Coiled coil</keyword>
<reference evidence="7" key="2">
    <citation type="submission" date="2025-08" db="UniProtKB">
        <authorList>
            <consortium name="RefSeq"/>
        </authorList>
    </citation>
    <scope>IDENTIFICATION</scope>
    <source>
        <tissue evidence="7">Leaf</tissue>
    </source>
</reference>
<dbReference type="InterPro" id="IPR045058">
    <property type="entry name" value="GIMA/IAN/Toc"/>
</dbReference>
<reference evidence="6" key="1">
    <citation type="journal article" date="2014" name="Nat. Commun.">
        <title>The emerging biofuel crop Camelina sativa retains a highly undifferentiated hexaploid genome structure.</title>
        <authorList>
            <person name="Kagale S."/>
            <person name="Koh C."/>
            <person name="Nixon J."/>
            <person name="Bollina V."/>
            <person name="Clarke W.E."/>
            <person name="Tuteja R."/>
            <person name="Spillane C."/>
            <person name="Robinson S.J."/>
            <person name="Links M.G."/>
            <person name="Clarke C."/>
            <person name="Higgins E.E."/>
            <person name="Huebert T."/>
            <person name="Sharpe A.G."/>
            <person name="Parkin I.A."/>
        </authorList>
    </citation>
    <scope>NUCLEOTIDE SEQUENCE [LARGE SCALE GENOMIC DNA]</scope>
    <source>
        <strain evidence="6">cv. DH55</strain>
    </source>
</reference>
<evidence type="ECO:0000256" key="1">
    <source>
        <dbReference type="ARBA" id="ARBA00022741"/>
    </source>
</evidence>
<feature type="domain" description="AIG1-type G" evidence="5">
    <location>
        <begin position="24"/>
        <end position="231"/>
    </location>
</feature>
<dbReference type="CDD" id="cd01852">
    <property type="entry name" value="AIG1"/>
    <property type="match status" value="1"/>
</dbReference>
<feature type="compositionally biased region" description="Basic and acidic residues" evidence="4">
    <location>
        <begin position="248"/>
        <end position="258"/>
    </location>
</feature>
<dbReference type="PANTHER" id="PTHR10903">
    <property type="entry name" value="GTPASE, IMAP FAMILY MEMBER-RELATED"/>
    <property type="match status" value="1"/>
</dbReference>
<evidence type="ECO:0000256" key="3">
    <source>
        <dbReference type="SAM" id="Coils"/>
    </source>
</evidence>